<evidence type="ECO:0000256" key="2">
    <source>
        <dbReference type="ARBA" id="ARBA00004435"/>
    </source>
</evidence>
<feature type="transmembrane region" description="Helical" evidence="8">
    <location>
        <begin position="6"/>
        <end position="23"/>
    </location>
</feature>
<gene>
    <name evidence="10" type="ORF">GRI35_03575</name>
</gene>
<evidence type="ECO:0000256" key="3">
    <source>
        <dbReference type="ARBA" id="ARBA00022427"/>
    </source>
</evidence>
<dbReference type="OrthoDB" id="7638398at2"/>
<protein>
    <submittedName>
        <fullName evidence="10">Cyclic nucleotide-binding domain-containing protein</fullName>
    </submittedName>
</protein>
<feature type="transmembrane region" description="Helical" evidence="8">
    <location>
        <begin position="52"/>
        <end position="75"/>
    </location>
</feature>
<organism evidence="10 11">
    <name type="scientific">Pontixanthobacter aestiaquae</name>
    <dbReference type="NCBI Taxonomy" id="1509367"/>
    <lineage>
        <taxon>Bacteria</taxon>
        <taxon>Pseudomonadati</taxon>
        <taxon>Pseudomonadota</taxon>
        <taxon>Alphaproteobacteria</taxon>
        <taxon>Sphingomonadales</taxon>
        <taxon>Erythrobacteraceae</taxon>
        <taxon>Pontixanthobacter</taxon>
    </lineage>
</organism>
<proteinExistence type="predicted"/>
<dbReference type="EMBL" id="WTYZ01000001">
    <property type="protein sequence ID" value="MXO82457.1"/>
    <property type="molecule type" value="Genomic_DNA"/>
</dbReference>
<dbReference type="GO" id="GO:0016328">
    <property type="term" value="C:lateral plasma membrane"/>
    <property type="evidence" value="ECO:0007669"/>
    <property type="project" value="UniProtKB-SubCell"/>
</dbReference>
<keyword evidence="8" id="KW-0812">Transmembrane</keyword>
<evidence type="ECO:0000256" key="6">
    <source>
        <dbReference type="ARBA" id="ARBA00022949"/>
    </source>
</evidence>
<keyword evidence="6" id="KW-0965">Cell junction</keyword>
<accession>A0A844Z5U6</accession>
<keyword evidence="5" id="KW-0130">Cell adhesion</keyword>
<dbReference type="RefSeq" id="WP_160612905.1">
    <property type="nucleotide sequence ID" value="NZ_JAUFQM010000001.1"/>
</dbReference>
<dbReference type="PROSITE" id="PS50042">
    <property type="entry name" value="CNMP_BINDING_3"/>
    <property type="match status" value="1"/>
</dbReference>
<dbReference type="InterPro" id="IPR014710">
    <property type="entry name" value="RmlC-like_jellyroll"/>
</dbReference>
<dbReference type="PANTHER" id="PTHR12101">
    <property type="entry name" value="POPEYE DOMAIN CONTAINING PROTEIN"/>
    <property type="match status" value="1"/>
</dbReference>
<dbReference type="AlphaFoldDB" id="A0A844Z5U6"/>
<comment type="caution">
    <text evidence="10">The sequence shown here is derived from an EMBL/GenBank/DDBJ whole genome shotgun (WGS) entry which is preliminary data.</text>
</comment>
<comment type="subcellular location">
    <subcellularLocation>
        <location evidence="2">Cell junction</location>
        <location evidence="2">Tight junction</location>
    </subcellularLocation>
    <subcellularLocation>
        <location evidence="1">Lateral cell membrane</location>
    </subcellularLocation>
</comment>
<dbReference type="Proteomes" id="UP000460290">
    <property type="component" value="Unassembled WGS sequence"/>
</dbReference>
<sequence length="236" mass="26328">MDNIDPSLLIQGGSALYIIAFLIREELALRLTVIAGTILYILYYYLFPDPPLWEAIIASVIMIFANLIVLGQILLERTTFRLSPDEKELFDAFETLTPGQFRHVLKVAEWKVSSGKDGTTLTREAEPSRSLFYVFRGIISVDKAGRQFRLPEGNFVGEIAYVLKRDTTATTVAPVGVEYVEWNTDTLRKLSKKKPNLGNALNALLTRDLAKKLSASYRPDDAMPAAKEPAALLSSE</sequence>
<dbReference type="GO" id="GO:0007155">
    <property type="term" value="P:cell adhesion"/>
    <property type="evidence" value="ECO:0007669"/>
    <property type="project" value="UniProtKB-KW"/>
</dbReference>
<dbReference type="PANTHER" id="PTHR12101:SF17">
    <property type="entry name" value="BLOOD VESSEL EPICARDIAL SUBSTANCE"/>
    <property type="match status" value="1"/>
</dbReference>
<dbReference type="InterPro" id="IPR000595">
    <property type="entry name" value="cNMP-bd_dom"/>
</dbReference>
<dbReference type="SUPFAM" id="SSF51206">
    <property type="entry name" value="cAMP-binding domain-like"/>
    <property type="match status" value="1"/>
</dbReference>
<keyword evidence="8" id="KW-0472">Membrane</keyword>
<dbReference type="InterPro" id="IPR006916">
    <property type="entry name" value="POPDC1-3"/>
</dbReference>
<dbReference type="InterPro" id="IPR018490">
    <property type="entry name" value="cNMP-bd_dom_sf"/>
</dbReference>
<dbReference type="GO" id="GO:0005923">
    <property type="term" value="C:bicellular tight junction"/>
    <property type="evidence" value="ECO:0007669"/>
    <property type="project" value="UniProtKB-SubCell"/>
</dbReference>
<evidence type="ECO:0000256" key="8">
    <source>
        <dbReference type="SAM" id="Phobius"/>
    </source>
</evidence>
<keyword evidence="4" id="KW-0217">Developmental protein</keyword>
<evidence type="ECO:0000256" key="1">
    <source>
        <dbReference type="ARBA" id="ARBA00004124"/>
    </source>
</evidence>
<evidence type="ECO:0000256" key="4">
    <source>
        <dbReference type="ARBA" id="ARBA00022473"/>
    </source>
</evidence>
<dbReference type="Gene3D" id="2.60.120.10">
    <property type="entry name" value="Jelly Rolls"/>
    <property type="match status" value="1"/>
</dbReference>
<reference evidence="10 11" key="1">
    <citation type="submission" date="2019-12" db="EMBL/GenBank/DDBJ databases">
        <title>Genomic-based taxomic classification of the family Erythrobacteraceae.</title>
        <authorList>
            <person name="Xu L."/>
        </authorList>
    </citation>
    <scope>NUCLEOTIDE SEQUENCE [LARGE SCALE GENOMIC DNA]</scope>
    <source>
        <strain evidence="10 11">KCTC 42006</strain>
    </source>
</reference>
<evidence type="ECO:0000256" key="5">
    <source>
        <dbReference type="ARBA" id="ARBA00022889"/>
    </source>
</evidence>
<feature type="transmembrane region" description="Helical" evidence="8">
    <location>
        <begin position="28"/>
        <end position="46"/>
    </location>
</feature>
<keyword evidence="11" id="KW-1185">Reference proteome</keyword>
<evidence type="ECO:0000313" key="10">
    <source>
        <dbReference type="EMBL" id="MXO82457.1"/>
    </source>
</evidence>
<dbReference type="GO" id="GO:0030552">
    <property type="term" value="F:cAMP binding"/>
    <property type="evidence" value="ECO:0007669"/>
    <property type="project" value="TreeGrafter"/>
</dbReference>
<evidence type="ECO:0000313" key="11">
    <source>
        <dbReference type="Proteomes" id="UP000460290"/>
    </source>
</evidence>
<keyword evidence="3" id="KW-0796">Tight junction</keyword>
<feature type="domain" description="Cyclic nucleotide-binding" evidence="9">
    <location>
        <begin position="92"/>
        <end position="190"/>
    </location>
</feature>
<evidence type="ECO:0000259" key="9">
    <source>
        <dbReference type="PROSITE" id="PS50042"/>
    </source>
</evidence>
<evidence type="ECO:0000256" key="7">
    <source>
        <dbReference type="ARBA" id="ARBA00023180"/>
    </source>
</evidence>
<keyword evidence="8" id="KW-1133">Transmembrane helix</keyword>
<name>A0A844Z5U6_9SPHN</name>
<keyword evidence="7" id="KW-0325">Glycoprotein</keyword>